<accession>A0ABV2GJ32</accession>
<comment type="caution">
    <text evidence="1">The sequence shown here is derived from an EMBL/GenBank/DDBJ whole genome shotgun (WGS) entry which is preliminary data.</text>
</comment>
<protein>
    <submittedName>
        <fullName evidence="1">Uncharacterized protein</fullName>
    </submittedName>
</protein>
<keyword evidence="2" id="KW-1185">Reference proteome</keyword>
<dbReference type="EMBL" id="JBEPMC010000002">
    <property type="protein sequence ID" value="MET3578284.1"/>
    <property type="molecule type" value="Genomic_DNA"/>
</dbReference>
<dbReference type="Proteomes" id="UP001549204">
    <property type="component" value="Unassembled WGS sequence"/>
</dbReference>
<gene>
    <name evidence="1" type="ORF">ABID19_001301</name>
</gene>
<reference evidence="1 2" key="1">
    <citation type="submission" date="2024-06" db="EMBL/GenBank/DDBJ databases">
        <title>Genomic Encyclopedia of Type Strains, Phase IV (KMG-IV): sequencing the most valuable type-strain genomes for metagenomic binning, comparative biology and taxonomic classification.</title>
        <authorList>
            <person name="Goeker M."/>
        </authorList>
    </citation>
    <scope>NUCLEOTIDE SEQUENCE [LARGE SCALE GENOMIC DNA]</scope>
    <source>
        <strain evidence="1 2">DSM 100022</strain>
    </source>
</reference>
<organism evidence="1 2">
    <name type="scientific">Mesorhizobium robiniae</name>
    <dbReference type="NCBI Taxonomy" id="559315"/>
    <lineage>
        <taxon>Bacteria</taxon>
        <taxon>Pseudomonadati</taxon>
        <taxon>Pseudomonadota</taxon>
        <taxon>Alphaproteobacteria</taxon>
        <taxon>Hyphomicrobiales</taxon>
        <taxon>Phyllobacteriaceae</taxon>
        <taxon>Mesorhizobium</taxon>
    </lineage>
</organism>
<evidence type="ECO:0000313" key="2">
    <source>
        <dbReference type="Proteomes" id="UP001549204"/>
    </source>
</evidence>
<name>A0ABV2GJ32_9HYPH</name>
<proteinExistence type="predicted"/>
<evidence type="ECO:0000313" key="1">
    <source>
        <dbReference type="EMBL" id="MET3578284.1"/>
    </source>
</evidence>
<sequence>MIKLSQPGPITGERYIDEFEHKRNHFYPCSTAGKVVDAGDLRQAIWHDQPRREPLELDS</sequence>